<dbReference type="Proteomes" id="UP001732720">
    <property type="component" value="Chromosome 4"/>
</dbReference>
<keyword evidence="5" id="KW-0949">S-adenosyl-L-methionine</keyword>
<comment type="similarity">
    <text evidence="6">Belongs to the methyltransferase superfamily. METTL21 family.</text>
</comment>
<gene>
    <name evidence="11" type="primary">Mettl21a</name>
</gene>
<protein>
    <recommendedName>
        <fullName evidence="7">Protein N-lysine methyltransferase METTL21A</fullName>
    </recommendedName>
    <alternativeName>
        <fullName evidence="8">Methyltransferase-like protein 21A</fullName>
    </alternativeName>
</protein>
<evidence type="ECO:0000256" key="1">
    <source>
        <dbReference type="ARBA" id="ARBA00004496"/>
    </source>
</evidence>
<dbReference type="OrthoDB" id="413520at2759"/>
<dbReference type="AlphaFoldDB" id="A0A8B7V793"/>
<dbReference type="RefSeq" id="XP_020027831.1">
    <property type="nucleotide sequence ID" value="XM_020172242.1"/>
</dbReference>
<evidence type="ECO:0000256" key="5">
    <source>
        <dbReference type="ARBA" id="ARBA00022691"/>
    </source>
</evidence>
<sequence length="132" mass="14162">MALVPYEEPTGIGLQRFHKPLATFSFANHTIQICQDWRQLGVAAVVWDAAIVLATYLEMDAVELRGCSAVELGAGSGLVGIVAALLVRRFELGALHITRCSCDYHGSTGSTRISEIKCSSQLTSPHPTQGCC</sequence>
<evidence type="ECO:0000256" key="3">
    <source>
        <dbReference type="ARBA" id="ARBA00022603"/>
    </source>
</evidence>
<keyword evidence="2" id="KW-0963">Cytoplasm</keyword>
<comment type="subcellular location">
    <subcellularLocation>
        <location evidence="1">Cytoplasm</location>
    </subcellularLocation>
</comment>
<dbReference type="Pfam" id="PF10294">
    <property type="entry name" value="Methyltransf_16"/>
    <property type="match status" value="1"/>
</dbReference>
<evidence type="ECO:0000256" key="7">
    <source>
        <dbReference type="ARBA" id="ARBA00040801"/>
    </source>
</evidence>
<dbReference type="Gene3D" id="3.40.50.150">
    <property type="entry name" value="Vaccinia Virus protein VP39"/>
    <property type="match status" value="1"/>
</dbReference>
<name>A0A8B7V793_CASCN</name>
<keyword evidence="3 11" id="KW-0489">Methyltransferase</keyword>
<dbReference type="GO" id="GO:0032259">
    <property type="term" value="P:methylation"/>
    <property type="evidence" value="ECO:0007669"/>
    <property type="project" value="UniProtKB-KW"/>
</dbReference>
<keyword evidence="10" id="KW-1185">Reference proteome</keyword>
<dbReference type="GO" id="GO:0005829">
    <property type="term" value="C:cytosol"/>
    <property type="evidence" value="ECO:0007669"/>
    <property type="project" value="TreeGrafter"/>
</dbReference>
<dbReference type="PANTHER" id="PTHR14614">
    <property type="entry name" value="HEPATOCELLULAR CARCINOMA-ASSOCIATED ANTIGEN"/>
    <property type="match status" value="1"/>
</dbReference>
<keyword evidence="4" id="KW-0808">Transferase</keyword>
<dbReference type="InterPro" id="IPR019410">
    <property type="entry name" value="Methyltransf_16"/>
</dbReference>
<evidence type="ECO:0000313" key="10">
    <source>
        <dbReference type="Proteomes" id="UP001732720"/>
    </source>
</evidence>
<dbReference type="InterPro" id="IPR029063">
    <property type="entry name" value="SAM-dependent_MTases_sf"/>
</dbReference>
<accession>A0A8B7V793</accession>
<proteinExistence type="inferred from homology"/>
<evidence type="ECO:0000256" key="4">
    <source>
        <dbReference type="ARBA" id="ARBA00022679"/>
    </source>
</evidence>
<dbReference type="PANTHER" id="PTHR14614:SF14">
    <property type="entry name" value="PROTEIN N-LYSINE METHYLTRANSFERASE METTL21A"/>
    <property type="match status" value="1"/>
</dbReference>
<comment type="catalytic activity">
    <reaction evidence="9">
        <text>L-lysyl-[protein] + 3 S-adenosyl-L-methionine = N(6),N(6),N(6)-trimethyl-L-lysyl-[protein] + 3 S-adenosyl-L-homocysteine + 3 H(+)</text>
        <dbReference type="Rhea" id="RHEA:54192"/>
        <dbReference type="Rhea" id="RHEA-COMP:9752"/>
        <dbReference type="Rhea" id="RHEA-COMP:13826"/>
        <dbReference type="ChEBI" id="CHEBI:15378"/>
        <dbReference type="ChEBI" id="CHEBI:29969"/>
        <dbReference type="ChEBI" id="CHEBI:57856"/>
        <dbReference type="ChEBI" id="CHEBI:59789"/>
        <dbReference type="ChEBI" id="CHEBI:61961"/>
    </reaction>
    <physiologicalReaction direction="left-to-right" evidence="9">
        <dbReference type="Rhea" id="RHEA:54193"/>
    </physiologicalReaction>
</comment>
<organism evidence="11">
    <name type="scientific">Castor canadensis</name>
    <name type="common">American beaver</name>
    <dbReference type="NCBI Taxonomy" id="51338"/>
    <lineage>
        <taxon>Eukaryota</taxon>
        <taxon>Metazoa</taxon>
        <taxon>Chordata</taxon>
        <taxon>Craniata</taxon>
        <taxon>Vertebrata</taxon>
        <taxon>Euteleostomi</taxon>
        <taxon>Mammalia</taxon>
        <taxon>Eutheria</taxon>
        <taxon>Euarchontoglires</taxon>
        <taxon>Glires</taxon>
        <taxon>Rodentia</taxon>
        <taxon>Castorimorpha</taxon>
        <taxon>Castoridae</taxon>
        <taxon>Castor</taxon>
    </lineage>
</organism>
<evidence type="ECO:0000256" key="8">
    <source>
        <dbReference type="ARBA" id="ARBA00041632"/>
    </source>
</evidence>
<reference evidence="11" key="1">
    <citation type="submission" date="2025-08" db="UniProtKB">
        <authorList>
            <consortium name="RefSeq"/>
        </authorList>
    </citation>
    <scope>IDENTIFICATION</scope>
    <source>
        <tissue evidence="11">Leukocyte</tissue>
    </source>
</reference>
<evidence type="ECO:0000313" key="11">
    <source>
        <dbReference type="RefSeq" id="XP_020027831.1"/>
    </source>
</evidence>
<dbReference type="GO" id="GO:0032991">
    <property type="term" value="C:protein-containing complex"/>
    <property type="evidence" value="ECO:0007669"/>
    <property type="project" value="TreeGrafter"/>
</dbReference>
<evidence type="ECO:0000256" key="2">
    <source>
        <dbReference type="ARBA" id="ARBA00022490"/>
    </source>
</evidence>
<evidence type="ECO:0000256" key="6">
    <source>
        <dbReference type="ARBA" id="ARBA00038029"/>
    </source>
</evidence>
<dbReference type="CTD" id="151194"/>
<dbReference type="GO" id="GO:0008276">
    <property type="term" value="F:protein methyltransferase activity"/>
    <property type="evidence" value="ECO:0007669"/>
    <property type="project" value="UniProtKB-ARBA"/>
</dbReference>
<dbReference type="GeneID" id="109691949"/>
<evidence type="ECO:0000256" key="9">
    <source>
        <dbReference type="ARBA" id="ARBA00049497"/>
    </source>
</evidence>